<sequence>MPAGGSRQIRKVQTMACIPEALLLGLLRWAVRHLCQLTAHPLGLHTGRCRSQGQNCLKKECDVAGRISWYAQKGAGLLTYYYRYTRVHVTFFFFWMEKKTMPEFDRSCNQERQERYENKMLTRYVVALTPQNNLDGILQYLAELQIRFPCSQVAYGKLGQVGWPTYVIQTRKKSR</sequence>
<dbReference type="EMBL" id="CP034207">
    <property type="protein sequence ID" value="QBZ60321.1"/>
    <property type="molecule type" value="Genomic_DNA"/>
</dbReference>
<name>A0A4P7NEP9_PYROR</name>
<reference evidence="1 2" key="1">
    <citation type="journal article" date="2019" name="Mol. Biol. Evol.">
        <title>Blast fungal genomes show frequent chromosomal changes, gene gains and losses, and effector gene turnover.</title>
        <authorList>
            <person name="Gomez Luciano L.B."/>
            <person name="Jason Tsai I."/>
            <person name="Chuma I."/>
            <person name="Tosa Y."/>
            <person name="Chen Y.H."/>
            <person name="Li J.Y."/>
            <person name="Li M.Y."/>
            <person name="Jade Lu M.Y."/>
            <person name="Nakayashiki H."/>
            <person name="Li W.H."/>
        </authorList>
    </citation>
    <scope>NUCLEOTIDE SEQUENCE [LARGE SCALE GENOMIC DNA]</scope>
    <source>
        <strain evidence="1">MZ5-1-6</strain>
    </source>
</reference>
<protein>
    <submittedName>
        <fullName evidence="1">Uncharacterized protein</fullName>
    </submittedName>
</protein>
<dbReference type="Proteomes" id="UP000294847">
    <property type="component" value="Chromosome 4"/>
</dbReference>
<organism evidence="1 2">
    <name type="scientific">Pyricularia oryzae</name>
    <name type="common">Rice blast fungus</name>
    <name type="synonym">Magnaporthe oryzae</name>
    <dbReference type="NCBI Taxonomy" id="318829"/>
    <lineage>
        <taxon>Eukaryota</taxon>
        <taxon>Fungi</taxon>
        <taxon>Dikarya</taxon>
        <taxon>Ascomycota</taxon>
        <taxon>Pezizomycotina</taxon>
        <taxon>Sordariomycetes</taxon>
        <taxon>Sordariomycetidae</taxon>
        <taxon>Magnaporthales</taxon>
        <taxon>Pyriculariaceae</taxon>
        <taxon>Pyricularia</taxon>
    </lineage>
</organism>
<evidence type="ECO:0000313" key="2">
    <source>
        <dbReference type="Proteomes" id="UP000294847"/>
    </source>
</evidence>
<evidence type="ECO:0000313" key="1">
    <source>
        <dbReference type="EMBL" id="QBZ60321.1"/>
    </source>
</evidence>
<accession>A0A4P7NEP9</accession>
<proteinExistence type="predicted"/>
<gene>
    <name evidence="1" type="ORF">PoMZ_07261</name>
</gene>
<dbReference type="AlphaFoldDB" id="A0A4P7NEP9"/>